<evidence type="ECO:0000313" key="4">
    <source>
        <dbReference type="Proteomes" id="UP000323011"/>
    </source>
</evidence>
<evidence type="ECO:0000313" key="3">
    <source>
        <dbReference type="EMBL" id="KAA0152332.1"/>
    </source>
</evidence>
<dbReference type="EMBL" id="VLTN01000021">
    <property type="protein sequence ID" value="KAA0152332.1"/>
    <property type="molecule type" value="Genomic_DNA"/>
</dbReference>
<reference evidence="3 4" key="1">
    <citation type="submission" date="2019-07" db="EMBL/GenBank/DDBJ databases">
        <title>Genomes of Cafeteria roenbergensis.</title>
        <authorList>
            <person name="Fischer M.G."/>
            <person name="Hackl T."/>
            <person name="Roman M."/>
        </authorList>
    </citation>
    <scope>NUCLEOTIDE SEQUENCE [LARGE SCALE GENOMIC DNA]</scope>
    <source>
        <strain evidence="3 4">BVI</strain>
    </source>
</reference>
<keyword evidence="2" id="KW-0812">Transmembrane</keyword>
<gene>
    <name evidence="3" type="ORF">FNF29_03898</name>
</gene>
<dbReference type="AlphaFoldDB" id="A0A5A8CGZ0"/>
<organism evidence="3 4">
    <name type="scientific">Cafeteria roenbergensis</name>
    <name type="common">Marine flagellate</name>
    <dbReference type="NCBI Taxonomy" id="33653"/>
    <lineage>
        <taxon>Eukaryota</taxon>
        <taxon>Sar</taxon>
        <taxon>Stramenopiles</taxon>
        <taxon>Bigyra</taxon>
        <taxon>Opalozoa</taxon>
        <taxon>Bicosoecida</taxon>
        <taxon>Cafeteriaceae</taxon>
        <taxon>Cafeteria</taxon>
    </lineage>
</organism>
<dbReference type="Proteomes" id="UP000323011">
    <property type="component" value="Unassembled WGS sequence"/>
</dbReference>
<feature type="transmembrane region" description="Helical" evidence="2">
    <location>
        <begin position="49"/>
        <end position="66"/>
    </location>
</feature>
<keyword evidence="4" id="KW-1185">Reference proteome</keyword>
<keyword evidence="2" id="KW-0472">Membrane</keyword>
<evidence type="ECO:0000256" key="1">
    <source>
        <dbReference type="SAM" id="MobiDB-lite"/>
    </source>
</evidence>
<accession>A0A5A8CGZ0</accession>
<feature type="region of interest" description="Disordered" evidence="1">
    <location>
        <begin position="251"/>
        <end position="278"/>
    </location>
</feature>
<protein>
    <submittedName>
        <fullName evidence="3">Uncharacterized protein</fullName>
    </submittedName>
</protein>
<sequence length="455" mass="48249">MILRAADAEGSKRLRFVVLVVLPALLAVQLVGAASIWGARMSGDEGTLAGTVIGGLVFLVTAISWLSGRAMWRPCCCCCPSDSGGLGLNQAFAGSTLAIVVMGVAYTGLAASSASYQADGTAYGLVQQRLGKTLRDGRLFNPSQCAPWVPIADSYSPWPPETHLPSTSCDLMPYFAGRIGHCGLTADVPEQLRGRNVAIVDWALDATICVRQHEWDDFDDDDNGMSATAPLRQGEAKAELAMEDAAADGLLFTARNPPPPPPSSPDHDPAGEDGEAPLRGRNIRHHVECLECRRVTLARNSSSVQAMIARLNASLTNGTVMSGEFDPAGNVVLVSMVPEDLLQHLELDSGGSWAFSTLVKVREKISSSTDAPPTLPGAWQFGVAELHESDLEAKAAEAFDLGSQLEVGAMGVGLAMQLVFLLGMMGCALRGCKDACPAKLTPGLQRRLRARRAQR</sequence>
<comment type="caution">
    <text evidence="3">The sequence shown here is derived from an EMBL/GenBank/DDBJ whole genome shotgun (WGS) entry which is preliminary data.</text>
</comment>
<keyword evidence="2" id="KW-1133">Transmembrane helix</keyword>
<proteinExistence type="predicted"/>
<name>A0A5A8CGZ0_CAFRO</name>
<evidence type="ECO:0000256" key="2">
    <source>
        <dbReference type="SAM" id="Phobius"/>
    </source>
</evidence>